<sequence>MGGPGGSSAGTDTAGANAAALRGAALAFGRQKNAVQQQQMPNQPTKVQQAQKTQPQPQHTPHLQPPTSNPLHRQPSLSPSRSGALSSGHSASALLAATSAAASSSRDTSAGRTDTIHSAHGGPSSWRPVSPKKLSLASGNGGRSRSHSNSTSNSRNSSNLCRSRSRDTNTRDDRADSDLIPTAGRSVLPQPAVERMQASGVRAVAPPHHVRQSSFLAANLAASQAASPRITPSHTGGGNVASTPVPTHLSAALLAAAASDRRQKEAKVATAASLAAAAAASSEEMIRHGIYIDGRVPLLDEDVGDGADANAPDTLAIPATSALVSIFEKKQNRDGNAETTAQSPARPPSQIAFTPPRSETAKLRGASAVSKAEPVASPHVVPLASPSTAGKLKQAPKDLSSSKLGQSSSQNLHAAADIMVQPAPPKPRPKKPSAADSPDFAKEGETARGNPLHVTSSTRRGPRPVVPPSRSATALVARHTGDAPLERRWSSATLATAKTTATALDGLPSAIMAGSLAAARHPTFSQASSMVRPPLLSLPSSRSHTPLARSTRSTSPVKRTTMLQTLRRDRVHSDDDDYDRDGTSSGNTQYRRSHYHRDGRLRQGKHHLLHATPAALVGGGRHRHNHHEGARRRWREAVSDRQRRRYEAVWASNRGSRGFRPADGNDFNMETAAASDDDDTVPNIVVRDIWRRSRLPMDELAEVWELVDETGNGRLGKAAFVVGLWLIDQRLRGRKLPARVSDSVWTSARGMQAPKPRKR</sequence>
<feature type="compositionally biased region" description="Basic and acidic residues" evidence="1">
    <location>
        <begin position="164"/>
        <end position="177"/>
    </location>
</feature>
<reference evidence="3 4" key="1">
    <citation type="submission" date="2024-01" db="EMBL/GenBank/DDBJ databases">
        <authorList>
            <person name="Allen C."/>
            <person name="Tagirdzhanova G."/>
        </authorList>
    </citation>
    <scope>NUCLEOTIDE SEQUENCE [LARGE SCALE GENOMIC DNA]</scope>
    <source>
        <strain evidence="3 4">CBS 119000</strain>
    </source>
</reference>
<feature type="compositionally biased region" description="Polar residues" evidence="1">
    <location>
        <begin position="33"/>
        <end position="42"/>
    </location>
</feature>
<feature type="compositionally biased region" description="Polar residues" evidence="1">
    <location>
        <begin position="548"/>
        <end position="564"/>
    </location>
</feature>
<evidence type="ECO:0000313" key="3">
    <source>
        <dbReference type="EMBL" id="CAK7262676.1"/>
    </source>
</evidence>
<proteinExistence type="predicted"/>
<evidence type="ECO:0000313" key="4">
    <source>
        <dbReference type="Proteomes" id="UP001642502"/>
    </source>
</evidence>
<feature type="region of interest" description="Disordered" evidence="1">
    <location>
        <begin position="30"/>
        <end position="191"/>
    </location>
</feature>
<feature type="region of interest" description="Disordered" evidence="1">
    <location>
        <begin position="535"/>
        <end position="594"/>
    </location>
</feature>
<protein>
    <submittedName>
        <fullName evidence="3">Increased rDNA silencing protein</fullName>
    </submittedName>
</protein>
<organism evidence="3 4">
    <name type="scientific">Sporothrix epigloea</name>
    <dbReference type="NCBI Taxonomy" id="1892477"/>
    <lineage>
        <taxon>Eukaryota</taxon>
        <taxon>Fungi</taxon>
        <taxon>Dikarya</taxon>
        <taxon>Ascomycota</taxon>
        <taxon>Pezizomycotina</taxon>
        <taxon>Sordariomycetes</taxon>
        <taxon>Sordariomycetidae</taxon>
        <taxon>Ophiostomatales</taxon>
        <taxon>Ophiostomataceae</taxon>
        <taxon>Sporothrix</taxon>
    </lineage>
</organism>
<dbReference type="InterPro" id="IPR011992">
    <property type="entry name" value="EF-hand-dom_pair"/>
</dbReference>
<dbReference type="CDD" id="cd00052">
    <property type="entry name" value="EH"/>
    <property type="match status" value="1"/>
</dbReference>
<dbReference type="Pfam" id="PF12763">
    <property type="entry name" value="EH"/>
    <property type="match status" value="1"/>
</dbReference>
<dbReference type="PROSITE" id="PS50031">
    <property type="entry name" value="EH"/>
    <property type="match status" value="1"/>
</dbReference>
<feature type="domain" description="EH" evidence="2">
    <location>
        <begin position="672"/>
        <end position="751"/>
    </location>
</feature>
<gene>
    <name evidence="3" type="primary">IRS4</name>
    <name evidence="3" type="ORF">SEPCBS119000_000100</name>
</gene>
<accession>A0ABP0D4Y2</accession>
<feature type="compositionally biased region" description="Low complexity" evidence="1">
    <location>
        <begin position="147"/>
        <end position="162"/>
    </location>
</feature>
<dbReference type="EMBL" id="CAWUON010000001">
    <property type="protein sequence ID" value="CAK7262676.1"/>
    <property type="molecule type" value="Genomic_DNA"/>
</dbReference>
<feature type="compositionally biased region" description="Low complexity" evidence="1">
    <location>
        <begin position="76"/>
        <end position="113"/>
    </location>
</feature>
<name>A0ABP0D4Y2_9PEZI</name>
<feature type="compositionally biased region" description="Low complexity" evidence="1">
    <location>
        <begin position="43"/>
        <end position="62"/>
    </location>
</feature>
<dbReference type="Gene3D" id="1.10.238.10">
    <property type="entry name" value="EF-hand"/>
    <property type="match status" value="1"/>
</dbReference>
<evidence type="ECO:0000259" key="2">
    <source>
        <dbReference type="PROSITE" id="PS50031"/>
    </source>
</evidence>
<dbReference type="Proteomes" id="UP001642502">
    <property type="component" value="Unassembled WGS sequence"/>
</dbReference>
<keyword evidence="4" id="KW-1185">Reference proteome</keyword>
<feature type="compositionally biased region" description="Basic residues" evidence="1">
    <location>
        <begin position="620"/>
        <end position="634"/>
    </location>
</feature>
<feature type="compositionally biased region" description="Low complexity" evidence="1">
    <location>
        <begin position="535"/>
        <end position="547"/>
    </location>
</feature>
<evidence type="ECO:0000256" key="1">
    <source>
        <dbReference type="SAM" id="MobiDB-lite"/>
    </source>
</evidence>
<dbReference type="SUPFAM" id="SSF47473">
    <property type="entry name" value="EF-hand"/>
    <property type="match status" value="1"/>
</dbReference>
<feature type="region of interest" description="Disordered" evidence="1">
    <location>
        <begin position="617"/>
        <end position="636"/>
    </location>
</feature>
<dbReference type="SMART" id="SM00027">
    <property type="entry name" value="EH"/>
    <property type="match status" value="1"/>
</dbReference>
<feature type="region of interest" description="Disordered" evidence="1">
    <location>
        <begin position="331"/>
        <end position="474"/>
    </location>
</feature>
<feature type="compositionally biased region" description="Low complexity" evidence="1">
    <location>
        <begin position="399"/>
        <end position="410"/>
    </location>
</feature>
<dbReference type="InterPro" id="IPR000261">
    <property type="entry name" value="EH_dom"/>
</dbReference>
<comment type="caution">
    <text evidence="3">The sequence shown here is derived from an EMBL/GenBank/DDBJ whole genome shotgun (WGS) entry which is preliminary data.</text>
</comment>